<organism evidence="1 2">
    <name type="scientific">Nocardia jiangxiensis</name>
    <dbReference type="NCBI Taxonomy" id="282685"/>
    <lineage>
        <taxon>Bacteria</taxon>
        <taxon>Bacillati</taxon>
        <taxon>Actinomycetota</taxon>
        <taxon>Actinomycetes</taxon>
        <taxon>Mycobacteriales</taxon>
        <taxon>Nocardiaceae</taxon>
        <taxon>Nocardia</taxon>
    </lineage>
</organism>
<dbReference type="EMBL" id="JBIAQY010000040">
    <property type="protein sequence ID" value="MFF3575159.1"/>
    <property type="molecule type" value="Genomic_DNA"/>
</dbReference>
<comment type="caution">
    <text evidence="1">The sequence shown here is derived from an EMBL/GenBank/DDBJ whole genome shotgun (WGS) entry which is preliminary data.</text>
</comment>
<dbReference type="Proteomes" id="UP001601992">
    <property type="component" value="Unassembled WGS sequence"/>
</dbReference>
<name>A0ABW6SHS0_9NOCA</name>
<accession>A0ABW6SHS0</accession>
<protein>
    <submittedName>
        <fullName evidence="1">WXG100 family type VII secretion target</fullName>
    </submittedName>
</protein>
<dbReference type="Gene3D" id="1.10.287.1060">
    <property type="entry name" value="ESAT-6-like"/>
    <property type="match status" value="1"/>
</dbReference>
<dbReference type="RefSeq" id="WP_387407117.1">
    <property type="nucleotide sequence ID" value="NZ_JBIAQY010000040.1"/>
</dbReference>
<reference evidence="1 2" key="1">
    <citation type="submission" date="2024-10" db="EMBL/GenBank/DDBJ databases">
        <title>The Natural Products Discovery Center: Release of the First 8490 Sequenced Strains for Exploring Actinobacteria Biosynthetic Diversity.</title>
        <authorList>
            <person name="Kalkreuter E."/>
            <person name="Kautsar S.A."/>
            <person name="Yang D."/>
            <person name="Bader C.D."/>
            <person name="Teijaro C.N."/>
            <person name="Fluegel L."/>
            <person name="Davis C.M."/>
            <person name="Simpson J.R."/>
            <person name="Lauterbach L."/>
            <person name="Steele A.D."/>
            <person name="Gui C."/>
            <person name="Meng S."/>
            <person name="Li G."/>
            <person name="Viehrig K."/>
            <person name="Ye F."/>
            <person name="Su P."/>
            <person name="Kiefer A.F."/>
            <person name="Nichols A."/>
            <person name="Cepeda A.J."/>
            <person name="Yan W."/>
            <person name="Fan B."/>
            <person name="Jiang Y."/>
            <person name="Adhikari A."/>
            <person name="Zheng C.-J."/>
            <person name="Schuster L."/>
            <person name="Cowan T.M."/>
            <person name="Smanski M.J."/>
            <person name="Chevrette M.G."/>
            <person name="De Carvalho L.P.S."/>
            <person name="Shen B."/>
        </authorList>
    </citation>
    <scope>NUCLEOTIDE SEQUENCE [LARGE SCALE GENOMIC DNA]</scope>
    <source>
        <strain evidence="1 2">NPDC002593</strain>
    </source>
</reference>
<dbReference type="Pfam" id="PF06013">
    <property type="entry name" value="WXG100"/>
    <property type="match status" value="1"/>
</dbReference>
<sequence>MSSSDEFTVNLDELDNLVTRLTSLVGFITDHLSVLDQKVATLHSGGAWQGIAADAHQKAHAEWAVAAQEFVDGVADLSTAARNAHSQHSTAITANTRMFRHR</sequence>
<dbReference type="InterPro" id="IPR010310">
    <property type="entry name" value="T7SS_ESAT-6-like"/>
</dbReference>
<proteinExistence type="predicted"/>
<gene>
    <name evidence="1" type="ORF">ACFYXQ_46255</name>
</gene>
<evidence type="ECO:0000313" key="2">
    <source>
        <dbReference type="Proteomes" id="UP001601992"/>
    </source>
</evidence>
<keyword evidence="2" id="KW-1185">Reference proteome</keyword>
<dbReference type="InterPro" id="IPR036689">
    <property type="entry name" value="ESAT-6-like_sf"/>
</dbReference>
<dbReference type="SUPFAM" id="SSF140453">
    <property type="entry name" value="EsxAB dimer-like"/>
    <property type="match status" value="1"/>
</dbReference>
<evidence type="ECO:0000313" key="1">
    <source>
        <dbReference type="EMBL" id="MFF3575159.1"/>
    </source>
</evidence>